<gene>
    <name evidence="3" type="ORF">SNAT2548_LOCUS21265</name>
</gene>
<dbReference type="InterPro" id="IPR036361">
    <property type="entry name" value="SAP_dom_sf"/>
</dbReference>
<accession>A0A812QE87</accession>
<dbReference type="SMART" id="SM00513">
    <property type="entry name" value="SAP"/>
    <property type="match status" value="1"/>
</dbReference>
<dbReference type="Gene3D" id="1.10.720.30">
    <property type="entry name" value="SAP domain"/>
    <property type="match status" value="1"/>
</dbReference>
<dbReference type="PROSITE" id="PS50800">
    <property type="entry name" value="SAP"/>
    <property type="match status" value="1"/>
</dbReference>
<dbReference type="AlphaFoldDB" id="A0A812QE87"/>
<dbReference type="OrthoDB" id="10306295at2759"/>
<dbReference type="Gene3D" id="2.80.10.50">
    <property type="match status" value="1"/>
</dbReference>
<organism evidence="3 4">
    <name type="scientific">Symbiodinium natans</name>
    <dbReference type="NCBI Taxonomy" id="878477"/>
    <lineage>
        <taxon>Eukaryota</taxon>
        <taxon>Sar</taxon>
        <taxon>Alveolata</taxon>
        <taxon>Dinophyceae</taxon>
        <taxon>Suessiales</taxon>
        <taxon>Symbiodiniaceae</taxon>
        <taxon>Symbiodinium</taxon>
    </lineage>
</organism>
<sequence length="302" mass="33098">MEMWAAPVRAAARISGWLCGPSPDLAVRRQNHGLPNLAEPHRGRGPLSTPLVASVGCYAAVKATAGQKRAAAKKRKKGPTLKLLREKLKELGLPSSGRKAELLERLRLAVLEATDEEEVDILPALKQNGSRGLGDVEDAEAPTPSSMGWTRATTSQDPDVIRPGDEVFLRAHTGYFLDVEADRVQARWEDMGVWQSLVIEKSPLVVETTDPMQFQAGDLAFFRCHTGCYLDVQEEGSPVQARWQDLGVWQGLEVATKHAGPLKVGDTLFLKTHTGMYVDVQGGSVQARWADEGDWQALTIER</sequence>
<dbReference type="Pfam" id="PF02037">
    <property type="entry name" value="SAP"/>
    <property type="match status" value="1"/>
</dbReference>
<dbReference type="InterPro" id="IPR003034">
    <property type="entry name" value="SAP_dom"/>
</dbReference>
<name>A0A812QE87_9DINO</name>
<dbReference type="SUPFAM" id="SSF68906">
    <property type="entry name" value="SAP domain"/>
    <property type="match status" value="1"/>
</dbReference>
<comment type="caution">
    <text evidence="3">The sequence shown here is derived from an EMBL/GenBank/DDBJ whole genome shotgun (WGS) entry which is preliminary data.</text>
</comment>
<reference evidence="3" key="1">
    <citation type="submission" date="2021-02" db="EMBL/GenBank/DDBJ databases">
        <authorList>
            <person name="Dougan E. K."/>
            <person name="Rhodes N."/>
            <person name="Thang M."/>
            <person name="Chan C."/>
        </authorList>
    </citation>
    <scope>NUCLEOTIDE SEQUENCE</scope>
</reference>
<evidence type="ECO:0000313" key="3">
    <source>
        <dbReference type="EMBL" id="CAE7390130.1"/>
    </source>
</evidence>
<evidence type="ECO:0000256" key="1">
    <source>
        <dbReference type="SAM" id="MobiDB-lite"/>
    </source>
</evidence>
<feature type="region of interest" description="Disordered" evidence="1">
    <location>
        <begin position="130"/>
        <end position="157"/>
    </location>
</feature>
<dbReference type="EMBL" id="CAJNDS010002244">
    <property type="protein sequence ID" value="CAE7390130.1"/>
    <property type="molecule type" value="Genomic_DNA"/>
</dbReference>
<proteinExistence type="predicted"/>
<evidence type="ECO:0000313" key="4">
    <source>
        <dbReference type="Proteomes" id="UP000604046"/>
    </source>
</evidence>
<dbReference type="Proteomes" id="UP000604046">
    <property type="component" value="Unassembled WGS sequence"/>
</dbReference>
<feature type="domain" description="SAP" evidence="2">
    <location>
        <begin position="76"/>
        <end position="110"/>
    </location>
</feature>
<feature type="compositionally biased region" description="Polar residues" evidence="1">
    <location>
        <begin position="143"/>
        <end position="157"/>
    </location>
</feature>
<keyword evidence="4" id="KW-1185">Reference proteome</keyword>
<evidence type="ECO:0000259" key="2">
    <source>
        <dbReference type="PROSITE" id="PS50800"/>
    </source>
</evidence>
<protein>
    <recommendedName>
        <fullName evidence="2">SAP domain-containing protein</fullName>
    </recommendedName>
</protein>